<reference evidence="3" key="1">
    <citation type="submission" date="2015-05" db="EMBL/GenBank/DDBJ databases">
        <title>Permanent draft genome of Rhodopirellula islandicus K833.</title>
        <authorList>
            <person name="Kizina J."/>
            <person name="Richter M."/>
            <person name="Glockner F.O."/>
            <person name="Harder J."/>
        </authorList>
    </citation>
    <scope>NUCLEOTIDE SEQUENCE [LARGE SCALE GENOMIC DNA]</scope>
    <source>
        <strain evidence="3">K833</strain>
    </source>
</reference>
<dbReference type="Gene3D" id="2.130.10.130">
    <property type="entry name" value="Integrin alpha, N-terminal"/>
    <property type="match status" value="2"/>
</dbReference>
<sequence>MLRQEGGSHGRQSAALLWQSIQQLFNDPRREKTRRGSLRLWLVGYHRGMQPTVFLTTFFAVKQTPLTKPRFPLGDRAVDRRRFSAGFRRMHLLRNEVGGRSSDVVQAYAREGARAWDRSVNCPLPEISLNASFSDPSRFTGGVLWRCTHSTSKLRDLLVGWCLGVLLLGGWMGCKPAPTQPVGSVDDPPPAVGQPLNPREQVAQHVQSGRLTEAIESLDELIATKPSDGLALASQAASLAYQAGDPADAVKRLRELIQAHPQNVELRRDYAGLLAQRGYRFDANEQYRVLAGRVALSPPELIGLIYPHRPQVNFESKPDVQDREAVKRKGVLSVVAALRSRGDLQEAIDVLVTSDGVDGNDPAVLAMLGWLYAAAQQEGNWIDWATSSDSVRVSRYPAYWLAWGTALRDGMLVPEEQESSGQLGNSTEFAVRCFLEAIRREPHSQIAWDSLAASLDVLKAKTEVDSDAVEQRPLEEARERVSERLLQLDETQWLANQIWNSQASPLSREEQAEMFERLTGMLQKQGCLGEALSWQLLLASMQPSGDWKELRQTVQSTLAKYPKGIDEAELLVGLDVNQFVDQSNEWITALNQRSRVELPGTDPGPMQVDAVRARLVNVAQELGMDFRWFNATDPVKSEFRLHEPLGGGVACLDFDADGWVDLYFNQAAGEATTHFGAKPNALFRQSDGKLVDVVMPSGSDDRRYGHGVTSGDWNQDGWPDLLLANFGENVWLINQADGTFQKRLVSDFDATSPAAPDAFTLSAAIADVTGDHLPDLISIQYIDDPEVLRPIERKPDGSPVKLPGPLHFQPASSEVLVSDGKGAGESLPLGNEGHGPSTGMGLMVADLDSLPGNEIFVSNDQRANHLWFRAPGEDGTLAWGDQAAIRGVAVGPGGDMNACMGIAMADFNRDQKLDLHVSNFYDEWANHFCQTSAGMFVDRAVVFGVDRLTSRMTGFGVQALDYDNNGWEDLLVANGHVEDLRDRGTPFQMKTQLLVNRGQRFEAAEMDDPKGDWERARLGRGVATCDFNRDGRLDAVVTYVDAAAELLRNETESVGNFLQLRLIGTQSERDAIGARVDVRSGEEVWAGMVATGDGYACRNEAILHFGLGDVSSLDSITVTWPTGEVQRWEASESKPIDVNQRFCIVEGLEEPFEDQ</sequence>
<dbReference type="Proteomes" id="UP000036367">
    <property type="component" value="Unassembled WGS sequence"/>
</dbReference>
<dbReference type="EMBL" id="LECT01000001">
    <property type="protein sequence ID" value="KLU07930.1"/>
    <property type="molecule type" value="Genomic_DNA"/>
</dbReference>
<dbReference type="InterPro" id="IPR013517">
    <property type="entry name" value="FG-GAP"/>
</dbReference>
<evidence type="ECO:0000259" key="2">
    <source>
        <dbReference type="Pfam" id="PF07593"/>
    </source>
</evidence>
<dbReference type="Pfam" id="PF07593">
    <property type="entry name" value="UnbV_ASPIC"/>
    <property type="match status" value="1"/>
</dbReference>
<dbReference type="Gene3D" id="1.25.40.10">
    <property type="entry name" value="Tetratricopeptide repeat domain"/>
    <property type="match status" value="1"/>
</dbReference>
<evidence type="ECO:0000256" key="1">
    <source>
        <dbReference type="ARBA" id="ARBA00022729"/>
    </source>
</evidence>
<dbReference type="PANTHER" id="PTHR16026">
    <property type="entry name" value="CARTILAGE ACIDIC PROTEIN 1"/>
    <property type="match status" value="1"/>
</dbReference>
<comment type="caution">
    <text evidence="3">The sequence shown here is derived from an EMBL/GenBank/DDBJ whole genome shotgun (WGS) entry which is preliminary data.</text>
</comment>
<dbReference type="SUPFAM" id="SSF69318">
    <property type="entry name" value="Integrin alpha N-terminal domain"/>
    <property type="match status" value="1"/>
</dbReference>
<proteinExistence type="predicted"/>
<dbReference type="AlphaFoldDB" id="A0A0J1BN98"/>
<evidence type="ECO:0000313" key="4">
    <source>
        <dbReference type="Proteomes" id="UP000036367"/>
    </source>
</evidence>
<protein>
    <recommendedName>
        <fullName evidence="2">ASPIC/UnbV domain-containing protein</fullName>
    </recommendedName>
</protein>
<keyword evidence="4" id="KW-1185">Reference proteome</keyword>
<name>A0A0J1BN98_RHOIS</name>
<dbReference type="InterPro" id="IPR011519">
    <property type="entry name" value="UnbV_ASPIC"/>
</dbReference>
<dbReference type="STRING" id="595434.RISK_000109"/>
<dbReference type="InterPro" id="IPR011990">
    <property type="entry name" value="TPR-like_helical_dom_sf"/>
</dbReference>
<evidence type="ECO:0000313" key="3">
    <source>
        <dbReference type="EMBL" id="KLU07930.1"/>
    </source>
</evidence>
<dbReference type="PATRIC" id="fig|595434.4.peg.102"/>
<dbReference type="InterPro" id="IPR027039">
    <property type="entry name" value="Crtac1"/>
</dbReference>
<dbReference type="PANTHER" id="PTHR16026:SF0">
    <property type="entry name" value="CARTILAGE ACIDIC PROTEIN 1"/>
    <property type="match status" value="1"/>
</dbReference>
<dbReference type="Pfam" id="PF13517">
    <property type="entry name" value="FG-GAP_3"/>
    <property type="match status" value="1"/>
</dbReference>
<organism evidence="3 4">
    <name type="scientific">Rhodopirellula islandica</name>
    <dbReference type="NCBI Taxonomy" id="595434"/>
    <lineage>
        <taxon>Bacteria</taxon>
        <taxon>Pseudomonadati</taxon>
        <taxon>Planctomycetota</taxon>
        <taxon>Planctomycetia</taxon>
        <taxon>Pirellulales</taxon>
        <taxon>Pirellulaceae</taxon>
        <taxon>Rhodopirellula</taxon>
    </lineage>
</organism>
<dbReference type="SUPFAM" id="SSF48452">
    <property type="entry name" value="TPR-like"/>
    <property type="match status" value="1"/>
</dbReference>
<keyword evidence="1" id="KW-0732">Signal</keyword>
<dbReference type="InterPro" id="IPR028994">
    <property type="entry name" value="Integrin_alpha_N"/>
</dbReference>
<feature type="domain" description="ASPIC/UnbV" evidence="2">
    <location>
        <begin position="1071"/>
        <end position="1130"/>
    </location>
</feature>
<accession>A0A0J1BN98</accession>
<gene>
    <name evidence="3" type="ORF">RISK_000109</name>
</gene>